<keyword evidence="14" id="KW-1185">Reference proteome</keyword>
<dbReference type="SMART" id="SM00490">
    <property type="entry name" value="HELICc"/>
    <property type="match status" value="1"/>
</dbReference>
<accession>A0A9P4QFF5</accession>
<dbReference type="GO" id="GO:0016787">
    <property type="term" value="F:hydrolase activity"/>
    <property type="evidence" value="ECO:0007669"/>
    <property type="project" value="UniProtKB-KW"/>
</dbReference>
<dbReference type="GO" id="GO:0003676">
    <property type="term" value="F:nucleic acid binding"/>
    <property type="evidence" value="ECO:0007669"/>
    <property type="project" value="InterPro"/>
</dbReference>
<protein>
    <recommendedName>
        <fullName evidence="1">RNA helicase</fullName>
        <ecNumber evidence="1">3.6.4.13</ecNumber>
    </recommendedName>
</protein>
<comment type="similarity">
    <text evidence="8">Belongs to the DEAD box helicase family.</text>
</comment>
<dbReference type="InterPro" id="IPR001650">
    <property type="entry name" value="Helicase_C-like"/>
</dbReference>
<comment type="catalytic activity">
    <reaction evidence="6">
        <text>ATP + H2O = ADP + phosphate + H(+)</text>
        <dbReference type="Rhea" id="RHEA:13065"/>
        <dbReference type="ChEBI" id="CHEBI:15377"/>
        <dbReference type="ChEBI" id="CHEBI:15378"/>
        <dbReference type="ChEBI" id="CHEBI:30616"/>
        <dbReference type="ChEBI" id="CHEBI:43474"/>
        <dbReference type="ChEBI" id="CHEBI:456216"/>
        <dbReference type="EC" id="3.6.4.13"/>
    </reaction>
</comment>
<organism evidence="13 14">
    <name type="scientific">Polychaeton citri CBS 116435</name>
    <dbReference type="NCBI Taxonomy" id="1314669"/>
    <lineage>
        <taxon>Eukaryota</taxon>
        <taxon>Fungi</taxon>
        <taxon>Dikarya</taxon>
        <taxon>Ascomycota</taxon>
        <taxon>Pezizomycotina</taxon>
        <taxon>Dothideomycetes</taxon>
        <taxon>Dothideomycetidae</taxon>
        <taxon>Capnodiales</taxon>
        <taxon>Capnodiaceae</taxon>
        <taxon>Polychaeton</taxon>
    </lineage>
</organism>
<dbReference type="PROSITE" id="PS00039">
    <property type="entry name" value="DEAD_ATP_HELICASE"/>
    <property type="match status" value="1"/>
</dbReference>
<keyword evidence="4 8" id="KW-0347">Helicase</keyword>
<name>A0A9P4QFF5_9PEZI</name>
<proteinExistence type="inferred from homology"/>
<keyword evidence="5 8" id="KW-0067">ATP-binding</keyword>
<dbReference type="SMART" id="SM00487">
    <property type="entry name" value="DEXDc"/>
    <property type="match status" value="1"/>
</dbReference>
<dbReference type="SUPFAM" id="SSF52540">
    <property type="entry name" value="P-loop containing nucleoside triphosphate hydrolases"/>
    <property type="match status" value="1"/>
</dbReference>
<dbReference type="InterPro" id="IPR014014">
    <property type="entry name" value="RNA_helicase_DEAD_Q_motif"/>
</dbReference>
<dbReference type="EMBL" id="MU003770">
    <property type="protein sequence ID" value="KAF2724658.1"/>
    <property type="molecule type" value="Genomic_DNA"/>
</dbReference>
<evidence type="ECO:0000256" key="1">
    <source>
        <dbReference type="ARBA" id="ARBA00012552"/>
    </source>
</evidence>
<dbReference type="CDD" id="cd18787">
    <property type="entry name" value="SF2_C_DEAD"/>
    <property type="match status" value="1"/>
</dbReference>
<dbReference type="InterPro" id="IPR014001">
    <property type="entry name" value="Helicase_ATP-bd"/>
</dbReference>
<sequence>MTKEEALKKAKESGWTNQTAFDYEKFNDNGPAPVDEFHGSAKKYEWNDEYGDVGPEIPELERILFGGEFQMKKGQHMISLDSIKVEVDGPEKIQRISEFENAGLHPVMMKNIELAGYDYPTPIQQYTIPALLSGHDVVAVAQTGSGKTAAFLIPVLSKLMGKARKLAAPRPNPTLPGYNSKLHRVRAEPLVVVVVPTRELAMQIFDEARRMCYRSMLRPCVAYGGLPMSVTLDELGKGCDILIATPGRLVDLMNKPHVLSLNRIKYTIIDEADELLHSDWEEELNKIMSGGDFAEDADHSYMMFSATFPKEVRRLAREYLADDHYKITVGRTGSSHKNIRQNIIEVSHDLKQNALSDLLFSMDPARTIIFCNSRIAVDNLDAFLWQSGLPVTAIHGGRSQREREDSLRAFKTGRCPILVATGVSARGWDIIGVAHVINYDLPSSDMGGITDYIHRIGRTARIGNQGLATSFYTDRNEDIAQDLVNCLLECDCEVPEFLCHLKPQEGETINFHDDSDEEETGGFESGGGALVSGWGAESDESSAANGAAINEGFTADGKDGASGGVW</sequence>
<feature type="short sequence motif" description="Q motif" evidence="7">
    <location>
        <begin position="97"/>
        <end position="125"/>
    </location>
</feature>
<dbReference type="EC" id="3.6.4.13" evidence="1"/>
<dbReference type="GO" id="GO:0005524">
    <property type="term" value="F:ATP binding"/>
    <property type="evidence" value="ECO:0007669"/>
    <property type="project" value="UniProtKB-KW"/>
</dbReference>
<evidence type="ECO:0000259" key="11">
    <source>
        <dbReference type="PROSITE" id="PS51194"/>
    </source>
</evidence>
<dbReference type="Proteomes" id="UP000799441">
    <property type="component" value="Unassembled WGS sequence"/>
</dbReference>
<evidence type="ECO:0000256" key="8">
    <source>
        <dbReference type="RuleBase" id="RU000492"/>
    </source>
</evidence>
<dbReference type="PROSITE" id="PS51192">
    <property type="entry name" value="HELICASE_ATP_BIND_1"/>
    <property type="match status" value="1"/>
</dbReference>
<comment type="caution">
    <text evidence="13">The sequence shown here is derived from an EMBL/GenBank/DDBJ whole genome shotgun (WGS) entry which is preliminary data.</text>
</comment>
<feature type="domain" description="DEAD-box RNA helicase Q" evidence="12">
    <location>
        <begin position="97"/>
        <end position="125"/>
    </location>
</feature>
<dbReference type="PROSITE" id="PS51195">
    <property type="entry name" value="Q_MOTIF"/>
    <property type="match status" value="1"/>
</dbReference>
<dbReference type="PANTHER" id="PTHR47958">
    <property type="entry name" value="ATP-DEPENDENT RNA HELICASE DBP3"/>
    <property type="match status" value="1"/>
</dbReference>
<evidence type="ECO:0000259" key="10">
    <source>
        <dbReference type="PROSITE" id="PS51192"/>
    </source>
</evidence>
<evidence type="ECO:0000256" key="7">
    <source>
        <dbReference type="PROSITE-ProRule" id="PRU00552"/>
    </source>
</evidence>
<dbReference type="AlphaFoldDB" id="A0A9P4QFF5"/>
<reference evidence="13" key="1">
    <citation type="journal article" date="2020" name="Stud. Mycol.">
        <title>101 Dothideomycetes genomes: a test case for predicting lifestyles and emergence of pathogens.</title>
        <authorList>
            <person name="Haridas S."/>
            <person name="Albert R."/>
            <person name="Binder M."/>
            <person name="Bloem J."/>
            <person name="Labutti K."/>
            <person name="Salamov A."/>
            <person name="Andreopoulos B."/>
            <person name="Baker S."/>
            <person name="Barry K."/>
            <person name="Bills G."/>
            <person name="Bluhm B."/>
            <person name="Cannon C."/>
            <person name="Castanera R."/>
            <person name="Culley D."/>
            <person name="Daum C."/>
            <person name="Ezra D."/>
            <person name="Gonzalez J."/>
            <person name="Henrissat B."/>
            <person name="Kuo A."/>
            <person name="Liang C."/>
            <person name="Lipzen A."/>
            <person name="Lutzoni F."/>
            <person name="Magnuson J."/>
            <person name="Mondo S."/>
            <person name="Nolan M."/>
            <person name="Ohm R."/>
            <person name="Pangilinan J."/>
            <person name="Park H.-J."/>
            <person name="Ramirez L."/>
            <person name="Alfaro M."/>
            <person name="Sun H."/>
            <person name="Tritt A."/>
            <person name="Yoshinaga Y."/>
            <person name="Zwiers L.-H."/>
            <person name="Turgeon B."/>
            <person name="Goodwin S."/>
            <person name="Spatafora J."/>
            <person name="Crous P."/>
            <person name="Grigoriev I."/>
        </authorList>
    </citation>
    <scope>NUCLEOTIDE SEQUENCE</scope>
    <source>
        <strain evidence="13">CBS 116435</strain>
    </source>
</reference>
<feature type="domain" description="Helicase ATP-binding" evidence="10">
    <location>
        <begin position="128"/>
        <end position="326"/>
    </location>
</feature>
<keyword evidence="3 8" id="KW-0378">Hydrolase</keyword>
<dbReference type="InterPro" id="IPR027417">
    <property type="entry name" value="P-loop_NTPase"/>
</dbReference>
<evidence type="ECO:0000313" key="13">
    <source>
        <dbReference type="EMBL" id="KAF2724658.1"/>
    </source>
</evidence>
<dbReference type="InterPro" id="IPR011545">
    <property type="entry name" value="DEAD/DEAH_box_helicase_dom"/>
</dbReference>
<evidence type="ECO:0000256" key="9">
    <source>
        <dbReference type="SAM" id="MobiDB-lite"/>
    </source>
</evidence>
<feature type="region of interest" description="Disordered" evidence="9">
    <location>
        <begin position="512"/>
        <end position="566"/>
    </location>
</feature>
<evidence type="ECO:0000256" key="2">
    <source>
        <dbReference type="ARBA" id="ARBA00022741"/>
    </source>
</evidence>
<dbReference type="Pfam" id="PF00270">
    <property type="entry name" value="DEAD"/>
    <property type="match status" value="1"/>
</dbReference>
<feature type="domain" description="Helicase C-terminal" evidence="11">
    <location>
        <begin position="354"/>
        <end position="509"/>
    </location>
</feature>
<gene>
    <name evidence="13" type="ORF">K431DRAFT_216991</name>
</gene>
<dbReference type="OrthoDB" id="196131at2759"/>
<evidence type="ECO:0000256" key="6">
    <source>
        <dbReference type="ARBA" id="ARBA00047984"/>
    </source>
</evidence>
<evidence type="ECO:0000313" key="14">
    <source>
        <dbReference type="Proteomes" id="UP000799441"/>
    </source>
</evidence>
<evidence type="ECO:0000256" key="5">
    <source>
        <dbReference type="ARBA" id="ARBA00022840"/>
    </source>
</evidence>
<evidence type="ECO:0000259" key="12">
    <source>
        <dbReference type="PROSITE" id="PS51195"/>
    </source>
</evidence>
<dbReference type="GO" id="GO:0003724">
    <property type="term" value="F:RNA helicase activity"/>
    <property type="evidence" value="ECO:0007669"/>
    <property type="project" value="UniProtKB-EC"/>
</dbReference>
<keyword evidence="2 8" id="KW-0547">Nucleotide-binding</keyword>
<dbReference type="InterPro" id="IPR000629">
    <property type="entry name" value="RNA-helicase_DEAD-box_CS"/>
</dbReference>
<evidence type="ECO:0000256" key="3">
    <source>
        <dbReference type="ARBA" id="ARBA00022801"/>
    </source>
</evidence>
<dbReference type="Pfam" id="PF00271">
    <property type="entry name" value="Helicase_C"/>
    <property type="match status" value="1"/>
</dbReference>
<dbReference type="PROSITE" id="PS51194">
    <property type="entry name" value="HELICASE_CTER"/>
    <property type="match status" value="1"/>
</dbReference>
<evidence type="ECO:0000256" key="4">
    <source>
        <dbReference type="ARBA" id="ARBA00022806"/>
    </source>
</evidence>
<dbReference type="Gene3D" id="3.40.50.300">
    <property type="entry name" value="P-loop containing nucleotide triphosphate hydrolases"/>
    <property type="match status" value="2"/>
</dbReference>